<dbReference type="Pfam" id="PF10613">
    <property type="entry name" value="Lig_chan-Glu_bd"/>
    <property type="match status" value="1"/>
</dbReference>
<dbReference type="AlphaFoldDB" id="A0A7R9JER6"/>
<dbReference type="SUPFAM" id="SSF53850">
    <property type="entry name" value="Periplasmic binding protein-like II"/>
    <property type="match status" value="1"/>
</dbReference>
<dbReference type="EMBL" id="OE186282">
    <property type="protein sequence ID" value="CAD7577856.1"/>
    <property type="molecule type" value="Genomic_DNA"/>
</dbReference>
<feature type="domain" description="Ionotropic glutamate receptor L-glutamate and glycine-binding" evidence="11">
    <location>
        <begin position="120"/>
        <end position="177"/>
    </location>
</feature>
<evidence type="ECO:0000256" key="4">
    <source>
        <dbReference type="ARBA" id="ARBA00022989"/>
    </source>
</evidence>
<name>A0A7R9JER6_TIMCA</name>
<comment type="subcellular location">
    <subcellularLocation>
        <location evidence="1">Membrane</location>
        <topology evidence="1">Multi-pass membrane protein</topology>
    </subcellularLocation>
</comment>
<keyword evidence="10" id="KW-0407">Ion channel</keyword>
<keyword evidence="5" id="KW-0406">Ion transport</keyword>
<evidence type="ECO:0000256" key="7">
    <source>
        <dbReference type="ARBA" id="ARBA00023170"/>
    </source>
</evidence>
<proteinExistence type="predicted"/>
<keyword evidence="8" id="KW-0325">Glycoprotein</keyword>
<keyword evidence="6" id="KW-0472">Membrane</keyword>
<dbReference type="GO" id="GO:0016020">
    <property type="term" value="C:membrane"/>
    <property type="evidence" value="ECO:0007669"/>
    <property type="project" value="UniProtKB-SubCell"/>
</dbReference>
<organism evidence="12">
    <name type="scientific">Timema californicum</name>
    <name type="common">California timema</name>
    <name type="synonym">Walking stick</name>
    <dbReference type="NCBI Taxonomy" id="61474"/>
    <lineage>
        <taxon>Eukaryota</taxon>
        <taxon>Metazoa</taxon>
        <taxon>Ecdysozoa</taxon>
        <taxon>Arthropoda</taxon>
        <taxon>Hexapoda</taxon>
        <taxon>Insecta</taxon>
        <taxon>Pterygota</taxon>
        <taxon>Neoptera</taxon>
        <taxon>Polyneoptera</taxon>
        <taxon>Phasmatodea</taxon>
        <taxon>Timematodea</taxon>
        <taxon>Timematoidea</taxon>
        <taxon>Timematidae</taxon>
        <taxon>Timema</taxon>
    </lineage>
</organism>
<keyword evidence="3" id="KW-0812">Transmembrane</keyword>
<evidence type="ECO:0000256" key="1">
    <source>
        <dbReference type="ARBA" id="ARBA00004141"/>
    </source>
</evidence>
<protein>
    <submittedName>
        <fullName evidence="12">(California timema) hypothetical protein</fullName>
    </submittedName>
</protein>
<evidence type="ECO:0000256" key="2">
    <source>
        <dbReference type="ARBA" id="ARBA00022448"/>
    </source>
</evidence>
<dbReference type="InterPro" id="IPR019594">
    <property type="entry name" value="Glu/Gly-bd"/>
</dbReference>
<evidence type="ECO:0000256" key="8">
    <source>
        <dbReference type="ARBA" id="ARBA00023180"/>
    </source>
</evidence>
<sequence length="207" mass="23509">MAPTTGNEGLLFRQQSGSVSMEPWFSSGKWLLYADIKDLEHFFLGIDVSFNSEMLVVLRTKYGVELKEVYRTRSVLPLQICHFGSWNQSCGFEGPDLEFHDRRNDLHGLAMRTESVHFPPLSTRKGRHEFGGFVGETWHILERVLNFTSEFISLPDISWGVRLFNGSWTGLVGAVQSNQVDVIAALLTFTSQRSEIADFSITWSDLK</sequence>
<evidence type="ECO:0000256" key="10">
    <source>
        <dbReference type="ARBA" id="ARBA00023303"/>
    </source>
</evidence>
<accession>A0A7R9JER6</accession>
<evidence type="ECO:0000256" key="9">
    <source>
        <dbReference type="ARBA" id="ARBA00023286"/>
    </source>
</evidence>
<gene>
    <name evidence="12" type="ORF">TCMB3V08_LOCUS10399</name>
</gene>
<keyword evidence="9" id="KW-1071">Ligand-gated ion channel</keyword>
<keyword evidence="2" id="KW-0813">Transport</keyword>
<evidence type="ECO:0000313" key="12">
    <source>
        <dbReference type="EMBL" id="CAD7577856.1"/>
    </source>
</evidence>
<evidence type="ECO:0000256" key="6">
    <source>
        <dbReference type="ARBA" id="ARBA00023136"/>
    </source>
</evidence>
<reference evidence="12" key="1">
    <citation type="submission" date="2020-11" db="EMBL/GenBank/DDBJ databases">
        <authorList>
            <person name="Tran Van P."/>
        </authorList>
    </citation>
    <scope>NUCLEOTIDE SEQUENCE</scope>
</reference>
<dbReference type="Gene3D" id="3.40.190.10">
    <property type="entry name" value="Periplasmic binding protein-like II"/>
    <property type="match status" value="1"/>
</dbReference>
<evidence type="ECO:0000256" key="3">
    <source>
        <dbReference type="ARBA" id="ARBA00022692"/>
    </source>
</evidence>
<dbReference type="SMART" id="SM00918">
    <property type="entry name" value="Lig_chan-Glu_bd"/>
    <property type="match status" value="1"/>
</dbReference>
<evidence type="ECO:0000259" key="11">
    <source>
        <dbReference type="SMART" id="SM00918"/>
    </source>
</evidence>
<dbReference type="GO" id="GO:0015276">
    <property type="term" value="F:ligand-gated monoatomic ion channel activity"/>
    <property type="evidence" value="ECO:0007669"/>
    <property type="project" value="InterPro"/>
</dbReference>
<evidence type="ECO:0000256" key="5">
    <source>
        <dbReference type="ARBA" id="ARBA00023065"/>
    </source>
</evidence>
<keyword evidence="4" id="KW-1133">Transmembrane helix</keyword>
<keyword evidence="7" id="KW-0675">Receptor</keyword>